<evidence type="ECO:0000313" key="3">
    <source>
        <dbReference type="Proteomes" id="UP000612282"/>
    </source>
</evidence>
<dbReference type="Pfam" id="PF01636">
    <property type="entry name" value="APH"/>
    <property type="match status" value="1"/>
</dbReference>
<dbReference type="InterPro" id="IPR011009">
    <property type="entry name" value="Kinase-like_dom_sf"/>
</dbReference>
<dbReference type="Gene3D" id="3.90.1200.10">
    <property type="match status" value="1"/>
</dbReference>
<reference evidence="2 3" key="1">
    <citation type="submission" date="2021-01" db="EMBL/GenBank/DDBJ databases">
        <title>Whole genome shotgun sequence of Actinoplanes couchii NBRC 106145.</title>
        <authorList>
            <person name="Komaki H."/>
            <person name="Tamura T."/>
        </authorList>
    </citation>
    <scope>NUCLEOTIDE SEQUENCE [LARGE SCALE GENOMIC DNA]</scope>
    <source>
        <strain evidence="2 3">NBRC 106145</strain>
    </source>
</reference>
<name>A0ABQ3XUB3_9ACTN</name>
<proteinExistence type="predicted"/>
<organism evidence="2 3">
    <name type="scientific">Actinoplanes couchii</name>
    <dbReference type="NCBI Taxonomy" id="403638"/>
    <lineage>
        <taxon>Bacteria</taxon>
        <taxon>Bacillati</taxon>
        <taxon>Actinomycetota</taxon>
        <taxon>Actinomycetes</taxon>
        <taxon>Micromonosporales</taxon>
        <taxon>Micromonosporaceae</taxon>
        <taxon>Actinoplanes</taxon>
    </lineage>
</organism>
<dbReference type="Proteomes" id="UP000612282">
    <property type="component" value="Unassembled WGS sequence"/>
</dbReference>
<dbReference type="EMBL" id="BOMG01000178">
    <property type="protein sequence ID" value="GID62109.1"/>
    <property type="molecule type" value="Genomic_DNA"/>
</dbReference>
<accession>A0ABQ3XUB3</accession>
<comment type="caution">
    <text evidence="2">The sequence shown here is derived from an EMBL/GenBank/DDBJ whole genome shotgun (WGS) entry which is preliminary data.</text>
</comment>
<gene>
    <name evidence="2" type="ORF">Aco03nite_105130</name>
</gene>
<protein>
    <recommendedName>
        <fullName evidence="1">Aminoglycoside phosphotransferase domain-containing protein</fullName>
    </recommendedName>
</protein>
<dbReference type="SUPFAM" id="SSF56112">
    <property type="entry name" value="Protein kinase-like (PK-like)"/>
    <property type="match status" value="1"/>
</dbReference>
<evidence type="ECO:0000313" key="2">
    <source>
        <dbReference type="EMBL" id="GID62109.1"/>
    </source>
</evidence>
<sequence>MPQLHWHQLPAPARASVEARAGTVERVTTVQAGSVADLTAILHTSKGETFCKAVRETHRLAWLHRREAELNPHLPDLVPRLQWHVEAAGWIMLGFDKAPGRHVNVAPGSPDLPRLAATLSVIAATPAPRPPVRIQPATTRWADYLPPEVVDGDTLVHTDMSTANFLVDPYSISVVDWAMPCRGAPWLDTTLMIARLIRAGHTPAQAEQWAAQVPAWRDGPPDAITAFATACAARSAEWAEQHPAPHFRELADAGHDWVRYRRQS</sequence>
<dbReference type="InterPro" id="IPR002575">
    <property type="entry name" value="Aminoglycoside_PTrfase"/>
</dbReference>
<evidence type="ECO:0000259" key="1">
    <source>
        <dbReference type="Pfam" id="PF01636"/>
    </source>
</evidence>
<feature type="domain" description="Aminoglycoside phosphotransferase" evidence="1">
    <location>
        <begin position="119"/>
        <end position="216"/>
    </location>
</feature>
<keyword evidence="3" id="KW-1185">Reference proteome</keyword>